<proteinExistence type="predicted"/>
<sequence length="83" mass="9444">MQQQLSQLRQGQLSASHLSEWARAQTALLQSLPPQFDQVLQDLLNRLEAGALFTEESCSFSQRDIINSLQLWLDKASDRLENS</sequence>
<organism evidence="1 2">
    <name type="scientific">Lampropedia aestuarii</name>
    <dbReference type="NCBI Taxonomy" id="2562762"/>
    <lineage>
        <taxon>Bacteria</taxon>
        <taxon>Pseudomonadati</taxon>
        <taxon>Pseudomonadota</taxon>
        <taxon>Betaproteobacteria</taxon>
        <taxon>Burkholderiales</taxon>
        <taxon>Comamonadaceae</taxon>
        <taxon>Lampropedia</taxon>
    </lineage>
</organism>
<comment type="caution">
    <text evidence="1">The sequence shown here is derived from an EMBL/GenBank/DDBJ whole genome shotgun (WGS) entry which is preliminary data.</text>
</comment>
<evidence type="ECO:0000313" key="2">
    <source>
        <dbReference type="Proteomes" id="UP000306236"/>
    </source>
</evidence>
<dbReference type="OrthoDB" id="8966078at2"/>
<name>A0A4S5BRX3_9BURK</name>
<accession>A0A4S5BRX3</accession>
<evidence type="ECO:0000313" key="1">
    <source>
        <dbReference type="EMBL" id="THJ35340.1"/>
    </source>
</evidence>
<keyword evidence="2" id="KW-1185">Reference proteome</keyword>
<reference evidence="1 2" key="1">
    <citation type="submission" date="2019-04" db="EMBL/GenBank/DDBJ databases">
        <title>Lampropedia sp YIM MLB12 draf genome.</title>
        <authorList>
            <person name="Wang Y.-X."/>
        </authorList>
    </citation>
    <scope>NUCLEOTIDE SEQUENCE [LARGE SCALE GENOMIC DNA]</scope>
    <source>
        <strain evidence="1 2">YIM MLB12</strain>
    </source>
</reference>
<dbReference type="Proteomes" id="UP000306236">
    <property type="component" value="Unassembled WGS sequence"/>
</dbReference>
<gene>
    <name evidence="1" type="ORF">E8K88_04620</name>
</gene>
<dbReference type="EMBL" id="SSWX01000004">
    <property type="protein sequence ID" value="THJ35340.1"/>
    <property type="molecule type" value="Genomic_DNA"/>
</dbReference>
<protein>
    <submittedName>
        <fullName evidence="1">Uncharacterized protein</fullName>
    </submittedName>
</protein>
<dbReference type="AlphaFoldDB" id="A0A4S5BRX3"/>